<dbReference type="SMART" id="SM00850">
    <property type="entry name" value="LytTR"/>
    <property type="match status" value="1"/>
</dbReference>
<dbReference type="GO" id="GO:0003677">
    <property type="term" value="F:DNA binding"/>
    <property type="evidence" value="ECO:0007669"/>
    <property type="project" value="UniProtKB-KW"/>
</dbReference>
<evidence type="ECO:0000259" key="1">
    <source>
        <dbReference type="SMART" id="SM00850"/>
    </source>
</evidence>
<dbReference type="EMBL" id="JAFMYW010000019">
    <property type="protein sequence ID" value="MBO0953090.1"/>
    <property type="molecule type" value="Genomic_DNA"/>
</dbReference>
<dbReference type="InterPro" id="IPR007492">
    <property type="entry name" value="LytTR_DNA-bd_dom"/>
</dbReference>
<feature type="domain" description="HTH LytTR-type" evidence="1">
    <location>
        <begin position="18"/>
        <end position="110"/>
    </location>
</feature>
<protein>
    <submittedName>
        <fullName evidence="2">LytTR family transcriptional regulator DNA-binding domain-containing protein</fullName>
    </submittedName>
</protein>
<evidence type="ECO:0000313" key="2">
    <source>
        <dbReference type="EMBL" id="MBO0953090.1"/>
    </source>
</evidence>
<keyword evidence="3" id="KW-1185">Reference proteome</keyword>
<name>A0ABS3JSU8_9BACT</name>
<accession>A0ABS3JSU8</accession>
<dbReference type="Proteomes" id="UP000664628">
    <property type="component" value="Unassembled WGS sequence"/>
</dbReference>
<dbReference type="RefSeq" id="WP_207333042.1">
    <property type="nucleotide sequence ID" value="NZ_JAFMYW010000019.1"/>
</dbReference>
<dbReference type="Pfam" id="PF04397">
    <property type="entry name" value="LytTR"/>
    <property type="match status" value="1"/>
</dbReference>
<evidence type="ECO:0000313" key="3">
    <source>
        <dbReference type="Proteomes" id="UP000664628"/>
    </source>
</evidence>
<organism evidence="2 3">
    <name type="scientific">Fibrella forsythiae</name>
    <dbReference type="NCBI Taxonomy" id="2817061"/>
    <lineage>
        <taxon>Bacteria</taxon>
        <taxon>Pseudomonadati</taxon>
        <taxon>Bacteroidota</taxon>
        <taxon>Cytophagia</taxon>
        <taxon>Cytophagales</taxon>
        <taxon>Spirosomataceae</taxon>
        <taxon>Fibrella</taxon>
    </lineage>
</organism>
<sequence length="118" mass="13711">MTSTRRLPTPLPSLHFRGLGRPVPMGQILRFEAADNYTRIWVQGQVRPLLYGYTLRVMCQRFPFMARVAKSTAINPQHVQLTPNPRLILCDQQPLWISRHYQKRAFAELQRARQVAGL</sequence>
<gene>
    <name evidence="2" type="ORF">J2I46_31240</name>
</gene>
<comment type="caution">
    <text evidence="2">The sequence shown here is derived from an EMBL/GenBank/DDBJ whole genome shotgun (WGS) entry which is preliminary data.</text>
</comment>
<proteinExistence type="predicted"/>
<dbReference type="Gene3D" id="2.40.50.1020">
    <property type="entry name" value="LytTr DNA-binding domain"/>
    <property type="match status" value="1"/>
</dbReference>
<reference evidence="2 3" key="1">
    <citation type="submission" date="2021-03" db="EMBL/GenBank/DDBJ databases">
        <title>Fibrella sp. HMF5405 genome sequencing and assembly.</title>
        <authorList>
            <person name="Kang H."/>
            <person name="Kim H."/>
            <person name="Bae S."/>
            <person name="Joh K."/>
        </authorList>
    </citation>
    <scope>NUCLEOTIDE SEQUENCE [LARGE SCALE GENOMIC DNA]</scope>
    <source>
        <strain evidence="2 3">HMF5405</strain>
    </source>
</reference>
<keyword evidence="2" id="KW-0238">DNA-binding</keyword>